<feature type="domain" description="DUF1541" evidence="3">
    <location>
        <begin position="135"/>
        <end position="186"/>
    </location>
</feature>
<evidence type="ECO:0000313" key="4">
    <source>
        <dbReference type="EMBL" id="MBM7692456.1"/>
    </source>
</evidence>
<keyword evidence="2" id="KW-0732">Signal</keyword>
<feature type="region of interest" description="Disordered" evidence="1">
    <location>
        <begin position="20"/>
        <end position="60"/>
    </location>
</feature>
<reference evidence="4 5" key="1">
    <citation type="submission" date="2021-01" db="EMBL/GenBank/DDBJ databases">
        <title>Genomic Encyclopedia of Type Strains, Phase IV (KMG-IV): sequencing the most valuable type-strain genomes for metagenomic binning, comparative biology and taxonomic classification.</title>
        <authorList>
            <person name="Goeker M."/>
        </authorList>
    </citation>
    <scope>NUCLEOTIDE SEQUENCE [LARGE SCALE GENOMIC DNA]</scope>
    <source>
        <strain evidence="4 5">DSM 105482</strain>
    </source>
</reference>
<evidence type="ECO:0000256" key="2">
    <source>
        <dbReference type="SAM" id="SignalP"/>
    </source>
</evidence>
<protein>
    <recommendedName>
        <fullName evidence="3">DUF1541 domain-containing protein</fullName>
    </recommendedName>
</protein>
<evidence type="ECO:0000256" key="1">
    <source>
        <dbReference type="SAM" id="MobiDB-lite"/>
    </source>
</evidence>
<dbReference type="EMBL" id="JAFBFI010000007">
    <property type="protein sequence ID" value="MBM7692456.1"/>
    <property type="molecule type" value="Genomic_DNA"/>
</dbReference>
<feature type="signal peptide" evidence="2">
    <location>
        <begin position="1"/>
        <end position="20"/>
    </location>
</feature>
<evidence type="ECO:0000313" key="5">
    <source>
        <dbReference type="Proteomes" id="UP000823486"/>
    </source>
</evidence>
<dbReference type="InterPro" id="IPR011438">
    <property type="entry name" value="DUF1541"/>
</dbReference>
<feature type="chain" id="PRO_5045958860" description="DUF1541 domain-containing protein" evidence="2">
    <location>
        <begin position="21"/>
        <end position="200"/>
    </location>
</feature>
<name>A0ABS2QJI8_9BACI</name>
<gene>
    <name evidence="4" type="ORF">JOC77_001886</name>
</gene>
<sequence length="200" mass="21523">MKKRLAFLSAAFVLVLSACGNPDSDKNESKNKEPKQEETNHSEMNHGDMNHSSSGKVPEGLKEAANPKYEVGSKAIIQSDHMEGMKGAEATISGAFDTTVYTVTYTPSTGGEPVKNHKWVIQEELKDAGDTPLKPGDKAELNADHMEGMKGAEATIDTAKQTTVYMVDFTPTTCGEPVKNHKWVTEEELSSTGSGGHSGH</sequence>
<dbReference type="Gene3D" id="2.30.30.1210">
    <property type="entry name" value="Domain of unknown function DUF1541"/>
    <property type="match status" value="1"/>
</dbReference>
<feature type="compositionally biased region" description="Basic and acidic residues" evidence="1">
    <location>
        <begin position="23"/>
        <end position="49"/>
    </location>
</feature>
<evidence type="ECO:0000259" key="3">
    <source>
        <dbReference type="Pfam" id="PF07563"/>
    </source>
</evidence>
<keyword evidence="5" id="KW-1185">Reference proteome</keyword>
<accession>A0ABS2QJI8</accession>
<dbReference type="PROSITE" id="PS51257">
    <property type="entry name" value="PROKAR_LIPOPROTEIN"/>
    <property type="match status" value="1"/>
</dbReference>
<proteinExistence type="predicted"/>
<dbReference type="Proteomes" id="UP000823486">
    <property type="component" value="Unassembled WGS sequence"/>
</dbReference>
<dbReference type="Pfam" id="PF07563">
    <property type="entry name" value="DUF1541"/>
    <property type="match status" value="2"/>
</dbReference>
<feature type="domain" description="DUF1541" evidence="3">
    <location>
        <begin position="71"/>
        <end position="122"/>
    </location>
</feature>
<comment type="caution">
    <text evidence="4">The sequence shown here is derived from an EMBL/GenBank/DDBJ whole genome shotgun (WGS) entry which is preliminary data.</text>
</comment>
<dbReference type="RefSeq" id="WP_204542076.1">
    <property type="nucleotide sequence ID" value="NZ_JAFBFI010000007.1"/>
</dbReference>
<organism evidence="4 5">
    <name type="scientific">Peribacillus deserti</name>
    <dbReference type="NCBI Taxonomy" id="673318"/>
    <lineage>
        <taxon>Bacteria</taxon>
        <taxon>Bacillati</taxon>
        <taxon>Bacillota</taxon>
        <taxon>Bacilli</taxon>
        <taxon>Bacillales</taxon>
        <taxon>Bacillaceae</taxon>
        <taxon>Peribacillus</taxon>
    </lineage>
</organism>